<comment type="subcellular location">
    <subcellularLocation>
        <location evidence="9">Cytoplasm</location>
    </subcellularLocation>
</comment>
<keyword evidence="9" id="KW-0963">Cytoplasm</keyword>
<protein>
    <recommendedName>
        <fullName evidence="4 8">Sucrose-6-phosphate hydrolase</fullName>
        <ecNumber evidence="3 8">3.2.1.26</ecNumber>
    </recommendedName>
    <alternativeName>
        <fullName evidence="7 9">Invertase</fullName>
    </alternativeName>
</protein>
<dbReference type="InterPro" id="IPR013320">
    <property type="entry name" value="ConA-like_dom_sf"/>
</dbReference>
<comment type="caution">
    <text evidence="12">The sequence shown here is derived from an EMBL/GenBank/DDBJ whole genome shotgun (WGS) entry which is preliminary data.</text>
</comment>
<dbReference type="SUPFAM" id="SSF75005">
    <property type="entry name" value="Arabinanase/levansucrase/invertase"/>
    <property type="match status" value="1"/>
</dbReference>
<dbReference type="GO" id="GO:0005737">
    <property type="term" value="C:cytoplasm"/>
    <property type="evidence" value="ECO:0007669"/>
    <property type="project" value="UniProtKB-SubCell"/>
</dbReference>
<dbReference type="SMART" id="SM00640">
    <property type="entry name" value="Glyco_32"/>
    <property type="match status" value="1"/>
</dbReference>
<gene>
    <name evidence="12" type="ORF">FC91_GL002867</name>
</gene>
<dbReference type="InterPro" id="IPR023296">
    <property type="entry name" value="Glyco_hydro_beta-prop_sf"/>
</dbReference>
<evidence type="ECO:0000256" key="1">
    <source>
        <dbReference type="ARBA" id="ARBA00004914"/>
    </source>
</evidence>
<dbReference type="InterPro" id="IPR013189">
    <property type="entry name" value="Glyco_hydro_32_C"/>
</dbReference>
<evidence type="ECO:0000256" key="8">
    <source>
        <dbReference type="RuleBase" id="RU362110"/>
    </source>
</evidence>
<dbReference type="PATRIC" id="fig|1122147.4.peg.2953"/>
<dbReference type="Proteomes" id="UP000050949">
    <property type="component" value="Unassembled WGS sequence"/>
</dbReference>
<evidence type="ECO:0000259" key="11">
    <source>
        <dbReference type="Pfam" id="PF08244"/>
    </source>
</evidence>
<dbReference type="Gene3D" id="2.115.10.20">
    <property type="entry name" value="Glycosyl hydrolase domain, family 43"/>
    <property type="match status" value="1"/>
</dbReference>
<dbReference type="InterPro" id="IPR013148">
    <property type="entry name" value="Glyco_hydro_32_N"/>
</dbReference>
<keyword evidence="5 8" id="KW-0378">Hydrolase</keyword>
<evidence type="ECO:0000256" key="4">
    <source>
        <dbReference type="ARBA" id="ARBA00019623"/>
    </source>
</evidence>
<sequence>MINMLTKNDREKEFKRMVPHIADVDPQIVQAEKRLAQTSPFRQHFHIEPASGTLGDPNGFSFFAGQYHLFYQWSPLAFHQPALWQHGWYHLASPDLVHWQDLGPGMESDTSYDCHGTYSGSALPVGDRLFLMYTGNTWNRNWVRVPYQIGAWMNANNQVKKNALPYLTGSPAGYTPHFRDPKLWHHGHHYYALLGAQRENLTGTALLYQSTDLTAWRLLGEVQTDTPDFGFMWECPDYFEVDGHGVLLFCPQGLSADGNFFNNVYQNGCFVGEPLNYATRGFHHGAFQELDAGFDFYATQTMQAPDGRRILSGWMGISEIHYPTEQYHYSGCLVIPRELSVHHNQLVQQPIRELTSLRRERQTVNQIGPGTVALPYTGQVSQEFDLTVSLAATQTVTLDFRADVLNQHHTRLTLDRGRQLCTLDRSQAGLSFAEQWGTVRQRRTPLGERVRVHVFVDTSSIEIFIGDGATVFTSRIFPAANQTQTFVTSSDGQAQVIGSIWNLA</sequence>
<evidence type="ECO:0000256" key="9">
    <source>
        <dbReference type="RuleBase" id="RU365015"/>
    </source>
</evidence>
<evidence type="ECO:0000313" key="12">
    <source>
        <dbReference type="EMBL" id="KRM26786.1"/>
    </source>
</evidence>
<proteinExistence type="inferred from homology"/>
<dbReference type="Pfam" id="PF00251">
    <property type="entry name" value="Glyco_hydro_32N"/>
    <property type="match status" value="1"/>
</dbReference>
<organism evidence="12 13">
    <name type="scientific">Schleiferilactobacillus harbinensis DSM 16991</name>
    <dbReference type="NCBI Taxonomy" id="1122147"/>
    <lineage>
        <taxon>Bacteria</taxon>
        <taxon>Bacillati</taxon>
        <taxon>Bacillota</taxon>
        <taxon>Bacilli</taxon>
        <taxon>Lactobacillales</taxon>
        <taxon>Lactobacillaceae</taxon>
        <taxon>Schleiferilactobacillus</taxon>
    </lineage>
</organism>
<comment type="pathway">
    <text evidence="1 9">Glycan biosynthesis; sucrose metabolism.</text>
</comment>
<dbReference type="GO" id="GO:0004564">
    <property type="term" value="F:beta-fructofuranosidase activity"/>
    <property type="evidence" value="ECO:0007669"/>
    <property type="project" value="UniProtKB-EC"/>
</dbReference>
<dbReference type="EC" id="3.2.1.26" evidence="3 8"/>
<evidence type="ECO:0000256" key="3">
    <source>
        <dbReference type="ARBA" id="ARBA00012758"/>
    </source>
</evidence>
<dbReference type="SUPFAM" id="SSF49899">
    <property type="entry name" value="Concanavalin A-like lectins/glucanases"/>
    <property type="match status" value="1"/>
</dbReference>
<dbReference type="AlphaFoldDB" id="A0A0R1X9I1"/>
<keyword evidence="9" id="KW-0119">Carbohydrate metabolism</keyword>
<dbReference type="Pfam" id="PF08244">
    <property type="entry name" value="Glyco_hydro_32C"/>
    <property type="match status" value="1"/>
</dbReference>
<dbReference type="eggNOG" id="COG1621">
    <property type="taxonomic scope" value="Bacteria"/>
</dbReference>
<dbReference type="NCBIfam" id="TIGR01322">
    <property type="entry name" value="scrB_fam"/>
    <property type="match status" value="1"/>
</dbReference>
<dbReference type="InterPro" id="IPR051214">
    <property type="entry name" value="GH32_Enzymes"/>
</dbReference>
<dbReference type="Gene3D" id="2.60.120.560">
    <property type="entry name" value="Exo-inulinase, domain 1"/>
    <property type="match status" value="1"/>
</dbReference>
<feature type="domain" description="Glycosyl hydrolase family 32 C-terminal" evidence="11">
    <location>
        <begin position="353"/>
        <end position="496"/>
    </location>
</feature>
<dbReference type="PANTHER" id="PTHR43101:SF1">
    <property type="entry name" value="BETA-FRUCTOSIDASE"/>
    <property type="match status" value="1"/>
</dbReference>
<dbReference type="InterPro" id="IPR001362">
    <property type="entry name" value="Glyco_hydro_32"/>
</dbReference>
<evidence type="ECO:0000256" key="5">
    <source>
        <dbReference type="ARBA" id="ARBA00022801"/>
    </source>
</evidence>
<evidence type="ECO:0000256" key="2">
    <source>
        <dbReference type="ARBA" id="ARBA00009902"/>
    </source>
</evidence>
<dbReference type="GO" id="GO:0005985">
    <property type="term" value="P:sucrose metabolic process"/>
    <property type="evidence" value="ECO:0007669"/>
    <property type="project" value="UniProtKB-UniPathway"/>
</dbReference>
<accession>A0A0R1X9I1</accession>
<feature type="domain" description="Glycosyl hydrolase family 32 N-terminal" evidence="10">
    <location>
        <begin position="46"/>
        <end position="350"/>
    </location>
</feature>
<dbReference type="InterPro" id="IPR006232">
    <property type="entry name" value="Suc6P_hydrolase"/>
</dbReference>
<comment type="similarity">
    <text evidence="2 8">Belongs to the glycosyl hydrolase 32 family.</text>
</comment>
<dbReference type="EMBL" id="AZFW01000063">
    <property type="protein sequence ID" value="KRM26786.1"/>
    <property type="molecule type" value="Genomic_DNA"/>
</dbReference>
<evidence type="ECO:0000259" key="10">
    <source>
        <dbReference type="Pfam" id="PF00251"/>
    </source>
</evidence>
<reference evidence="12 13" key="1">
    <citation type="journal article" date="2015" name="Genome Announc.">
        <title>Expanding the biotechnology potential of lactobacilli through comparative genomics of 213 strains and associated genera.</title>
        <authorList>
            <person name="Sun Z."/>
            <person name="Harris H.M."/>
            <person name="McCann A."/>
            <person name="Guo C."/>
            <person name="Argimon S."/>
            <person name="Zhang W."/>
            <person name="Yang X."/>
            <person name="Jeffery I.B."/>
            <person name="Cooney J.C."/>
            <person name="Kagawa T.F."/>
            <person name="Liu W."/>
            <person name="Song Y."/>
            <person name="Salvetti E."/>
            <person name="Wrobel A."/>
            <person name="Rasinkangas P."/>
            <person name="Parkhill J."/>
            <person name="Rea M.C."/>
            <person name="O'Sullivan O."/>
            <person name="Ritari J."/>
            <person name="Douillard F.P."/>
            <person name="Paul Ross R."/>
            <person name="Yang R."/>
            <person name="Briner A.E."/>
            <person name="Felis G.E."/>
            <person name="de Vos W.M."/>
            <person name="Barrangou R."/>
            <person name="Klaenhammer T.R."/>
            <person name="Caufield P.W."/>
            <person name="Cui Y."/>
            <person name="Zhang H."/>
            <person name="O'Toole P.W."/>
        </authorList>
    </citation>
    <scope>NUCLEOTIDE SEQUENCE [LARGE SCALE GENOMIC DNA]</scope>
    <source>
        <strain evidence="12 13">DSM 16991</strain>
    </source>
</reference>
<comment type="function">
    <text evidence="9">Enables the bacterium to metabolize sucrose as a sole carbon source.</text>
</comment>
<comment type="catalytic activity">
    <reaction evidence="8">
        <text>Hydrolysis of terminal non-reducing beta-D-fructofuranoside residues in beta-D-fructofuranosides.</text>
        <dbReference type="EC" id="3.2.1.26"/>
    </reaction>
</comment>
<dbReference type="CDD" id="cd18623">
    <property type="entry name" value="GH32_ScrB-like"/>
    <property type="match status" value="1"/>
</dbReference>
<keyword evidence="6 8" id="KW-0326">Glycosidase</keyword>
<evidence type="ECO:0000256" key="7">
    <source>
        <dbReference type="ARBA" id="ARBA00033367"/>
    </source>
</evidence>
<dbReference type="UniPathway" id="UPA00238"/>
<name>A0A0R1X9I1_9LACO</name>
<evidence type="ECO:0000256" key="6">
    <source>
        <dbReference type="ARBA" id="ARBA00023295"/>
    </source>
</evidence>
<evidence type="ECO:0000313" key="13">
    <source>
        <dbReference type="Proteomes" id="UP000050949"/>
    </source>
</evidence>
<dbReference type="PANTHER" id="PTHR43101">
    <property type="entry name" value="BETA-FRUCTOSIDASE"/>
    <property type="match status" value="1"/>
</dbReference>